<name>A0A6B0SFR5_9EURY</name>
<gene>
    <name evidence="2" type="ORF">GRX66_04125</name>
</gene>
<organism evidence="2 3">
    <name type="scientific">Halobacterium bonnevillei</name>
    <dbReference type="NCBI Taxonomy" id="2692200"/>
    <lineage>
        <taxon>Archaea</taxon>
        <taxon>Methanobacteriati</taxon>
        <taxon>Methanobacteriota</taxon>
        <taxon>Stenosarchaea group</taxon>
        <taxon>Halobacteria</taxon>
        <taxon>Halobacteriales</taxon>
        <taxon>Halobacteriaceae</taxon>
        <taxon>Halobacterium</taxon>
    </lineage>
</organism>
<feature type="compositionally biased region" description="Low complexity" evidence="1">
    <location>
        <begin position="12"/>
        <end position="22"/>
    </location>
</feature>
<dbReference type="RefSeq" id="WP_159525399.1">
    <property type="nucleotide sequence ID" value="NZ_WUUU01000016.1"/>
</dbReference>
<proteinExistence type="predicted"/>
<reference evidence="2 3" key="1">
    <citation type="submission" date="2019-12" db="EMBL/GenBank/DDBJ databases">
        <title>Isolation and characterization of three novel carbon monoxide-oxidizing members of Halobacteria from salione crusts and soils.</title>
        <authorList>
            <person name="Myers M.R."/>
            <person name="King G.M."/>
        </authorList>
    </citation>
    <scope>NUCLEOTIDE SEQUENCE [LARGE SCALE GENOMIC DNA]</scope>
    <source>
        <strain evidence="2 3">PCN9</strain>
    </source>
</reference>
<protein>
    <submittedName>
        <fullName evidence="2">Uncharacterized protein</fullName>
    </submittedName>
</protein>
<evidence type="ECO:0000313" key="3">
    <source>
        <dbReference type="Proteomes" id="UP000471521"/>
    </source>
</evidence>
<evidence type="ECO:0000313" key="2">
    <source>
        <dbReference type="EMBL" id="MXR19827.1"/>
    </source>
</evidence>
<dbReference type="Proteomes" id="UP000471521">
    <property type="component" value="Unassembled WGS sequence"/>
</dbReference>
<feature type="region of interest" description="Disordered" evidence="1">
    <location>
        <begin position="1"/>
        <end position="22"/>
    </location>
</feature>
<evidence type="ECO:0000256" key="1">
    <source>
        <dbReference type="SAM" id="MobiDB-lite"/>
    </source>
</evidence>
<accession>A0A6B0SFR5</accession>
<dbReference type="AlphaFoldDB" id="A0A6B0SFR5"/>
<comment type="caution">
    <text evidence="2">The sequence shown here is derived from an EMBL/GenBank/DDBJ whole genome shotgun (WGS) entry which is preliminary data.</text>
</comment>
<dbReference type="EMBL" id="WUUU01000016">
    <property type="protein sequence ID" value="MXR19827.1"/>
    <property type="molecule type" value="Genomic_DNA"/>
</dbReference>
<sequence>MLAALPSDTYHDPGTGDEPTTTPALYQATVNVTVQDSRVTYETSVVVSPESAPVPVVRVDVAT</sequence>
<keyword evidence="3" id="KW-1185">Reference proteome</keyword>